<evidence type="ECO:0000313" key="9">
    <source>
        <dbReference type="Proteomes" id="UP001465755"/>
    </source>
</evidence>
<comment type="subunit">
    <text evidence="6">Homodimer. Component of the cleavage factor Im (CFIm) complex.</text>
</comment>
<evidence type="ECO:0000313" key="8">
    <source>
        <dbReference type="EMBL" id="KAK9786276.1"/>
    </source>
</evidence>
<dbReference type="GO" id="GO:0005849">
    <property type="term" value="C:mRNA cleavage factor complex"/>
    <property type="evidence" value="ECO:0007669"/>
    <property type="project" value="UniProtKB-UniRule"/>
</dbReference>
<dbReference type="CDD" id="cd18871">
    <property type="entry name" value="NUDIX_Cfim25_Nudt21"/>
    <property type="match status" value="1"/>
</dbReference>
<keyword evidence="9" id="KW-1185">Reference proteome</keyword>
<feature type="region of interest" description="Disordered" evidence="7">
    <location>
        <begin position="203"/>
        <end position="227"/>
    </location>
</feature>
<dbReference type="GO" id="GO:0031124">
    <property type="term" value="P:mRNA 3'-end processing"/>
    <property type="evidence" value="ECO:0007669"/>
    <property type="project" value="InterPro"/>
</dbReference>
<comment type="function">
    <text evidence="5">Component of the cleavage factor Im (CFIm) complex that plays a key role in pre-mRNA 3'-processing. Involved in association with CPSF6 or CPSF7 in pre-MRNA 3'-end poly(A) site cleavage and poly(A) addition. NUDT21/CPSF5 binds to cleavage and polyadenylation RNA substrates. The homodimer mediates simultaneous sequence-specific recognition of two 5'-UGUA-3' elements within the pre-mRNA. Binds to, but does not hydrolyze mono- and di-adenosine nucleotides. May have a role in mRNA export.</text>
</comment>
<evidence type="ECO:0000256" key="3">
    <source>
        <dbReference type="ARBA" id="ARBA00022884"/>
    </source>
</evidence>
<evidence type="ECO:0000256" key="7">
    <source>
        <dbReference type="SAM" id="MobiDB-lite"/>
    </source>
</evidence>
<dbReference type="Proteomes" id="UP001465755">
    <property type="component" value="Unassembled WGS sequence"/>
</dbReference>
<feature type="compositionally biased region" description="Polar residues" evidence="7">
    <location>
        <begin position="216"/>
        <end position="227"/>
    </location>
</feature>
<comment type="similarity">
    <text evidence="1 6">Belongs to the Nudix hydrolase family. CPSF5 subfamily.</text>
</comment>
<comment type="caution">
    <text evidence="8">The sequence shown here is derived from an EMBL/GenBank/DDBJ whole genome shotgun (WGS) entry which is preliminary data.</text>
</comment>
<dbReference type="PIRSF" id="PIRSF017888">
    <property type="entry name" value="CPSF-25"/>
    <property type="match status" value="1"/>
</dbReference>
<evidence type="ECO:0000256" key="6">
    <source>
        <dbReference type="PIRNR" id="PIRNR017888"/>
    </source>
</evidence>
<dbReference type="FunFam" id="3.90.79.10:FF:000020">
    <property type="entry name" value="Pre-mRNA cleavage factor Im subunit 2"/>
    <property type="match status" value="1"/>
</dbReference>
<organism evidence="8 9">
    <name type="scientific">Symbiochloris irregularis</name>
    <dbReference type="NCBI Taxonomy" id="706552"/>
    <lineage>
        <taxon>Eukaryota</taxon>
        <taxon>Viridiplantae</taxon>
        <taxon>Chlorophyta</taxon>
        <taxon>core chlorophytes</taxon>
        <taxon>Trebouxiophyceae</taxon>
        <taxon>Trebouxiales</taxon>
        <taxon>Trebouxiaceae</taxon>
        <taxon>Symbiochloris</taxon>
    </lineage>
</organism>
<comment type="subcellular location">
    <subcellularLocation>
        <location evidence="6">Nucleus</location>
    </subcellularLocation>
    <text evidence="6">In punctate subnuclear structures localized adjacent to nuclear speckles, called paraspeckles.</text>
</comment>
<evidence type="ECO:0000256" key="1">
    <source>
        <dbReference type="ARBA" id="ARBA00009710"/>
    </source>
</evidence>
<keyword evidence="3 6" id="KW-0694">RNA-binding</keyword>
<keyword evidence="2 6" id="KW-0507">mRNA processing</keyword>
<keyword evidence="4 6" id="KW-0539">Nucleus</keyword>
<evidence type="ECO:0000256" key="2">
    <source>
        <dbReference type="ARBA" id="ARBA00022664"/>
    </source>
</evidence>
<dbReference type="EMBL" id="JALJOQ010000277">
    <property type="protein sequence ID" value="KAK9786276.1"/>
    <property type="molecule type" value="Genomic_DNA"/>
</dbReference>
<dbReference type="Gene3D" id="3.90.79.10">
    <property type="entry name" value="Nucleoside Triphosphate Pyrophosphohydrolase"/>
    <property type="match status" value="1"/>
</dbReference>
<evidence type="ECO:0000256" key="5">
    <source>
        <dbReference type="ARBA" id="ARBA00054854"/>
    </source>
</evidence>
<sequence>MAGRQTNVTLHPLANYNFGSKAEKVEKDATLQERTTRLKALYQQQGMRRSVEAILLVHQHRHPHLLLLQVNASFFKLPGGRLRPHEDEVAGLKRKLHNTLSPEGASLVTNWEVGECAATFWRSGFEPAMYPYIPPHITKPKEVKRLFLVPMPERCYLAVPKNVKLVAVPLFELYDNLPRFGMVISQIPIIVSRVRFAMANDQSAVEKRPSDAPTLGSEQQGDAQGQA</sequence>
<reference evidence="8 9" key="1">
    <citation type="journal article" date="2024" name="Nat. Commun.">
        <title>Phylogenomics reveals the evolutionary origins of lichenization in chlorophyte algae.</title>
        <authorList>
            <person name="Puginier C."/>
            <person name="Libourel C."/>
            <person name="Otte J."/>
            <person name="Skaloud P."/>
            <person name="Haon M."/>
            <person name="Grisel S."/>
            <person name="Petersen M."/>
            <person name="Berrin J.G."/>
            <person name="Delaux P.M."/>
            <person name="Dal Grande F."/>
            <person name="Keller J."/>
        </authorList>
    </citation>
    <scope>NUCLEOTIDE SEQUENCE [LARGE SCALE GENOMIC DNA]</scope>
    <source>
        <strain evidence="8 9">SAG 2036</strain>
    </source>
</reference>
<gene>
    <name evidence="8" type="ORF">WJX73_007734</name>
</gene>
<protein>
    <recommendedName>
        <fullName evidence="6">Pre-mRNA cleavage factor Im 25 kDa subunit</fullName>
    </recommendedName>
</protein>
<proteinExistence type="inferred from homology"/>
<accession>A0AAW1NLL4</accession>
<dbReference type="Pfam" id="PF13869">
    <property type="entry name" value="NUDIX_2"/>
    <property type="match status" value="1"/>
</dbReference>
<dbReference type="GO" id="GO:0003729">
    <property type="term" value="F:mRNA binding"/>
    <property type="evidence" value="ECO:0007669"/>
    <property type="project" value="UniProtKB-UniRule"/>
</dbReference>
<evidence type="ECO:0000256" key="4">
    <source>
        <dbReference type="ARBA" id="ARBA00023242"/>
    </source>
</evidence>
<dbReference type="PANTHER" id="PTHR13047">
    <property type="entry name" value="PRE-MRNA CLEAVAGE FACTOR IM, 25KD SUBUNIT"/>
    <property type="match status" value="1"/>
</dbReference>
<dbReference type="InterPro" id="IPR016706">
    <property type="entry name" value="Cleav_polyA_spec_factor_su5"/>
</dbReference>
<dbReference type="AlphaFoldDB" id="A0AAW1NLL4"/>
<name>A0AAW1NLL4_9CHLO</name>